<reference evidence="1" key="3">
    <citation type="journal article" date="2019" name="Int. J. Syst. Evol. Microbiol.">
        <title>Geobacillus proteiniphilus sp. nov., a thermophilic bacterium isolated from a high-temperature heavy oil reservoir in China.</title>
        <authorList>
            <person name="Semenova E.M."/>
            <person name="Sokolova D.S."/>
            <person name="Grouzdev D.S."/>
            <person name="Poltaraus A.B."/>
            <person name="Vinokurova N.G."/>
            <person name="Tourova T.P."/>
            <person name="Nazina T.N."/>
        </authorList>
    </citation>
    <scope>NUCLEOTIDE SEQUENCE</scope>
    <source>
        <strain evidence="1">1017</strain>
    </source>
</reference>
<dbReference type="Proteomes" id="UP001223761">
    <property type="component" value="Chromosome"/>
</dbReference>
<accession>A0A1Q5SJW9</accession>
<proteinExistence type="predicted"/>
<protein>
    <submittedName>
        <fullName evidence="1">Uncharacterized protein</fullName>
    </submittedName>
</protein>
<reference evidence="2 4" key="4">
    <citation type="submission" date="2023-08" db="EMBL/GenBank/DDBJ databases">
        <title>Genome sequencing of the thermostable Gram positive bacteria Geobacillus proteiniphilus strain T-6.</title>
        <authorList>
            <person name="Shulami S."/>
            <person name="Shoham Y."/>
        </authorList>
    </citation>
    <scope>NUCLEOTIDE SEQUENCE [LARGE SCALE GENOMIC DNA]</scope>
    <source>
        <strain evidence="2 4">T-6</strain>
    </source>
</reference>
<dbReference type="EMBL" id="CP133076">
    <property type="protein sequence ID" value="WMJ15136.1"/>
    <property type="molecule type" value="Genomic_DNA"/>
</dbReference>
<dbReference type="RefSeq" id="WP_014195573.1">
    <property type="nucleotide sequence ID" value="NZ_CP133076.1"/>
</dbReference>
<reference evidence="3" key="2">
    <citation type="submission" date="2017-01" db="EMBL/GenBank/DDBJ databases">
        <title>Genome sequencing and annotation of Geobacillus sp. 1017, a Hydrocarbon-Oxidizing Thermophilic Bacterium Isolated from a Heavy Oil Reservoir (China).</title>
        <authorList>
            <person name="Kadnikov V.V."/>
            <person name="Mardanov A.V."/>
            <person name="Poltaraus A.B."/>
            <person name="Sokolova D.S."/>
            <person name="Semenova E.M."/>
            <person name="Ravin N.V."/>
            <person name="Tourova T.P."/>
            <person name="Nazina T.N."/>
        </authorList>
    </citation>
    <scope>NUCLEOTIDE SEQUENCE [LARGE SCALE GENOMIC DNA]</scope>
    <source>
        <strain evidence="3">1017</strain>
    </source>
</reference>
<name>A0A1Q5SJW9_9BACL</name>
<dbReference type="AlphaFoldDB" id="A0A1Q5SJW9"/>
<dbReference type="EMBL" id="MQMG01000080">
    <property type="protein sequence ID" value="OKO88240.1"/>
    <property type="molecule type" value="Genomic_DNA"/>
</dbReference>
<dbReference type="Proteomes" id="UP000186030">
    <property type="component" value="Unassembled WGS sequence"/>
</dbReference>
<keyword evidence="4" id="KW-1185">Reference proteome</keyword>
<organism evidence="1 3">
    <name type="scientific">Geobacillus proteiniphilus</name>
    <dbReference type="NCBI Taxonomy" id="860353"/>
    <lineage>
        <taxon>Bacteria</taxon>
        <taxon>Bacillati</taxon>
        <taxon>Bacillota</taxon>
        <taxon>Bacilli</taxon>
        <taxon>Bacillales</taxon>
        <taxon>Anoxybacillaceae</taxon>
        <taxon>Geobacillus</taxon>
    </lineage>
</organism>
<evidence type="ECO:0000313" key="4">
    <source>
        <dbReference type="Proteomes" id="UP001223761"/>
    </source>
</evidence>
<reference evidence="1 3" key="1">
    <citation type="submission" date="2016-11" db="EMBL/GenBank/DDBJ databases">
        <authorList>
            <person name="Kadnikov V."/>
            <person name="Nazina T."/>
        </authorList>
    </citation>
    <scope>NUCLEOTIDE SEQUENCE [LARGE SCALE GENOMIC DNA]</scope>
    <source>
        <strain evidence="1 3">1017</strain>
    </source>
</reference>
<evidence type="ECO:0000313" key="3">
    <source>
        <dbReference type="Proteomes" id="UP000186030"/>
    </source>
</evidence>
<evidence type="ECO:0000313" key="1">
    <source>
        <dbReference type="EMBL" id="OKO88240.1"/>
    </source>
</evidence>
<evidence type="ECO:0000313" key="2">
    <source>
        <dbReference type="EMBL" id="WMJ15136.1"/>
    </source>
</evidence>
<gene>
    <name evidence="1" type="ORF">BRO54_3715</name>
    <name evidence="2" type="ORF">RA955_09760</name>
</gene>
<sequence>MDFRDIPQLIARMLMEVIQTHIPHQWIYTAEPFINPYNGKISYDYSGEVRKMKKEEFAELVRSLGRSKGSRFYCSPLDELLNNVYIDRWVPTYMSNYGKRWVTYCDLLRETFDQWKYSHFEIYDEDGNEVNEDLNLQLDEIFEDFLENTSHEPFVREIEKTIA</sequence>